<dbReference type="InterPro" id="IPR004447">
    <property type="entry name" value="Peptidase_S41A"/>
</dbReference>
<evidence type="ECO:0000256" key="13">
    <source>
        <dbReference type="PROSITE-ProRule" id="PRU00552"/>
    </source>
</evidence>
<dbReference type="InterPro" id="IPR027417">
    <property type="entry name" value="P-loop_NTPase"/>
</dbReference>
<dbReference type="Gene3D" id="2.30.42.10">
    <property type="match status" value="1"/>
</dbReference>
<dbReference type="GO" id="GO:0009543">
    <property type="term" value="C:chloroplast thylakoid lumen"/>
    <property type="evidence" value="ECO:0007669"/>
    <property type="project" value="UniProtKB-SubCell"/>
</dbReference>
<evidence type="ECO:0000256" key="10">
    <source>
        <dbReference type="ARBA" id="ARBA00051784"/>
    </source>
</evidence>
<feature type="compositionally biased region" description="Basic residues" evidence="15">
    <location>
        <begin position="89"/>
        <end position="103"/>
    </location>
</feature>
<evidence type="ECO:0000256" key="5">
    <source>
        <dbReference type="ARBA" id="ARBA00022801"/>
    </source>
</evidence>
<dbReference type="PROSITE" id="PS51194">
    <property type="entry name" value="HELICASE_CTER"/>
    <property type="match status" value="1"/>
</dbReference>
<keyword evidence="9" id="KW-0793">Thylakoid</keyword>
<keyword evidence="6 20" id="KW-0347">Helicase</keyword>
<dbReference type="InterPro" id="IPR001478">
    <property type="entry name" value="PDZ"/>
</dbReference>
<dbReference type="Gene3D" id="3.40.50.300">
    <property type="entry name" value="P-loop containing nucleotide triphosphate hydrolases"/>
    <property type="match status" value="2"/>
</dbReference>
<evidence type="ECO:0000313" key="21">
    <source>
        <dbReference type="Proteomes" id="UP000325315"/>
    </source>
</evidence>
<dbReference type="GO" id="GO:0003724">
    <property type="term" value="F:RNA helicase activity"/>
    <property type="evidence" value="ECO:0007669"/>
    <property type="project" value="InterPro"/>
</dbReference>
<dbReference type="Pfam" id="PF17820">
    <property type="entry name" value="PDZ_6"/>
    <property type="match status" value="1"/>
</dbReference>
<dbReference type="Pfam" id="PF00271">
    <property type="entry name" value="Helicase_C"/>
    <property type="match status" value="1"/>
</dbReference>
<feature type="domain" description="PDZ" evidence="16">
    <location>
        <begin position="1062"/>
        <end position="1136"/>
    </location>
</feature>
<dbReference type="FunFam" id="2.30.42.10:FF:000063">
    <property type="entry name" value="Peptidase, S41 family"/>
    <property type="match status" value="1"/>
</dbReference>
<keyword evidence="5" id="KW-0378">Hydrolase</keyword>
<dbReference type="InterPro" id="IPR014001">
    <property type="entry name" value="Helicase_ATP-bd"/>
</dbReference>
<feature type="domain" description="Helicase ATP-binding" evidence="17">
    <location>
        <begin position="214"/>
        <end position="431"/>
    </location>
</feature>
<organism evidence="20 21">
    <name type="scientific">Gossypium australe</name>
    <dbReference type="NCBI Taxonomy" id="47621"/>
    <lineage>
        <taxon>Eukaryota</taxon>
        <taxon>Viridiplantae</taxon>
        <taxon>Streptophyta</taxon>
        <taxon>Embryophyta</taxon>
        <taxon>Tracheophyta</taxon>
        <taxon>Spermatophyta</taxon>
        <taxon>Magnoliopsida</taxon>
        <taxon>eudicotyledons</taxon>
        <taxon>Gunneridae</taxon>
        <taxon>Pentapetalae</taxon>
        <taxon>rosids</taxon>
        <taxon>malvids</taxon>
        <taxon>Malvales</taxon>
        <taxon>Malvaceae</taxon>
        <taxon>Malvoideae</taxon>
        <taxon>Gossypium</taxon>
    </lineage>
</organism>
<dbReference type="PANTHER" id="PTHR32060">
    <property type="entry name" value="TAIL-SPECIFIC PROTEASE"/>
    <property type="match status" value="1"/>
</dbReference>
<gene>
    <name evidence="20" type="ORF">EPI10_017599</name>
</gene>
<evidence type="ECO:0000256" key="2">
    <source>
        <dbReference type="ARBA" id="ARBA00009179"/>
    </source>
</evidence>
<dbReference type="InterPro" id="IPR014014">
    <property type="entry name" value="RNA_helicase_DEAD_Q_motif"/>
</dbReference>
<evidence type="ECO:0000256" key="4">
    <source>
        <dbReference type="ARBA" id="ARBA00022741"/>
    </source>
</evidence>
<accession>A0A5B6UB01</accession>
<dbReference type="CDD" id="cd18787">
    <property type="entry name" value="SF2_C_DEAD"/>
    <property type="match status" value="1"/>
</dbReference>
<proteinExistence type="inferred from homology"/>
<keyword evidence="7" id="KW-0720">Serine protease</keyword>
<dbReference type="PROSITE" id="PS51192">
    <property type="entry name" value="HELICASE_ATP_BIND_1"/>
    <property type="match status" value="1"/>
</dbReference>
<dbReference type="InterPro" id="IPR000629">
    <property type="entry name" value="RNA-helicase_DEAD-box_CS"/>
</dbReference>
<dbReference type="InterPro" id="IPR005151">
    <property type="entry name" value="Tail-specific_protease"/>
</dbReference>
<dbReference type="EMBL" id="SMMG02000012">
    <property type="protein sequence ID" value="KAA3454488.1"/>
    <property type="molecule type" value="Genomic_DNA"/>
</dbReference>
<evidence type="ECO:0000256" key="1">
    <source>
        <dbReference type="ARBA" id="ARBA00004456"/>
    </source>
</evidence>
<dbReference type="PROSITE" id="PS50106">
    <property type="entry name" value="PDZ"/>
    <property type="match status" value="1"/>
</dbReference>
<dbReference type="GO" id="GO:0003676">
    <property type="term" value="F:nucleic acid binding"/>
    <property type="evidence" value="ECO:0007669"/>
    <property type="project" value="InterPro"/>
</dbReference>
<sequence>MATPSPPQRQEEEKQSVSLSKKKNQKRKRTKHDPELERLDSLPWNSSLPNEEEEDDTFSLFIGSGDLDGGFLSLEEIDESDYGLDVPGAKKKISNKNSKLKKKKLEEVTEGSREDAEAEPEPAEGMAEEKNVKAKKKKKKSKKKKAKAVQQEDESATVIDSKDDEKEQMLYEDEAEAYAEFYAWNELRLHPLLMKSISRLGFKEPTPIQRTCIPAAAHQGKDVIGAAETGSGKTLAFGLPIFQRLLEEREKAANMLEEKGEEAGKYAPKGVLRALIITPTRELTLQVTDHLKEFAKDINVRVVPIVGGMSAEKQERLLKTRPEVIVGTPGRLWELMSGGEKHLVELHSLSFFVLDEADRMVEAGHFRELQSIIEMLPMTSGTTEGQSQNTQNCVTVSSLSRKKRQTFVFSATLALSADFRKKLKRGSLKSKQSTDGLNSIEILSERAGMKPNAAIVDLTNASILAKNLEESFIECREEDKDAYLYYILSIHGEGRTIVFCTSIAALRHISSILRILGINVSTLHAQMQQRARLKAIDRFRANEHGILVATDVAARGLDIPGVRTVVHYQLPHSAEVYVHRSGRTARASSDGCSIALISPNDSAKFASLCKSFAKESIKHFPLESSYMPEVMKRLSLARQIDKISRKDSQERANKSWLERSAESLELVVENYDSEEERVKNFKQKKASSNHLKKLQQELNGLLSRPLRPKTFSHRYPTAAGVTHLIQHQFEELAKQNGDDNLVLGENKRRKMVVIGQDCVEPLQALRSAGREVHMDVKERVEKRRNAESLRRKRKEEKKRLRDQRRKQKKQSQGRDLELVGPPSAKCTKPGPISCLGKTKRKCSAHFRLSSKNNPIREAKKGVKFVGLRVHPWKSFPVKKIEARLLCRILCKRTNLDNSGSWRSSTNAICKHKFVFHALCRLNKNFTSQSGLFAIRHGHLLRSSNTSSHQKVISHSQKIREHFSVVFVRLVAAMLLVTSASVALSNTPSWALSEENLLFLEAWRTIDRAYIDKTFNGQSWFRYREDALRNEPMNNREETYMAIRKMLATLNDPFTRFLEPEKFKSLRSGTQGALTGVGLSIGYPTESEGSRTGLVVISATPGGPANQAGISSGDVILEIDNASTESMGIYDAAERLQGPEGSSVELTVQTGPEIKHLALTRAKISLNPVKSRLCEVPGSEKNYPKIGYIKLTSFNQKASAAVKEAIDILRSNNVNAFVLDLRDNSGGLFPEGIETAKIWLDKGVIVYICDNRGVRDIYDTDGSSAIAASEPLAVLVNKGTASASEILAGALKDNKRAVLFGEPTYGKGKIQSVFQLSDGSGLAVTVARYETPAHNDINKVGVIPDHPLPNSFPKDDDGFCGCLQDPASACYVNNVKFSTITFVLDYVTYAGHRIREKDHPVPRFESLYGQYDQMGGRAGVVIGHD</sequence>
<dbReference type="Gene3D" id="3.90.226.10">
    <property type="entry name" value="2-enoyl-CoA Hydratase, Chain A, domain 1"/>
    <property type="match status" value="1"/>
</dbReference>
<feature type="domain" description="DEAD-box RNA helicase Q" evidence="19">
    <location>
        <begin position="182"/>
        <end position="210"/>
    </location>
</feature>
<dbReference type="PANTHER" id="PTHR32060:SF7">
    <property type="entry name" value="CARBOXYL-TERMINAL-PROCESSING PEPTIDASE 2, CHLOROPLASTIC"/>
    <property type="match status" value="1"/>
</dbReference>
<dbReference type="SMART" id="SM00228">
    <property type="entry name" value="PDZ"/>
    <property type="match status" value="1"/>
</dbReference>
<dbReference type="Gene3D" id="3.30.750.44">
    <property type="match status" value="1"/>
</dbReference>
<keyword evidence="14" id="KW-0175">Coiled coil</keyword>
<evidence type="ECO:0000256" key="7">
    <source>
        <dbReference type="ARBA" id="ARBA00022825"/>
    </source>
</evidence>
<feature type="compositionally biased region" description="Basic and acidic residues" evidence="15">
    <location>
        <begin position="104"/>
        <end position="115"/>
    </location>
</feature>
<dbReference type="InterPro" id="IPR001650">
    <property type="entry name" value="Helicase_C-like"/>
</dbReference>
<evidence type="ECO:0000256" key="3">
    <source>
        <dbReference type="ARBA" id="ARBA00022670"/>
    </source>
</evidence>
<dbReference type="OrthoDB" id="4310724at2759"/>
<keyword evidence="8" id="KW-0067">ATP-binding</keyword>
<dbReference type="InterPro" id="IPR011545">
    <property type="entry name" value="DEAD/DEAH_box_helicase_dom"/>
</dbReference>
<evidence type="ECO:0000259" key="17">
    <source>
        <dbReference type="PROSITE" id="PS51192"/>
    </source>
</evidence>
<evidence type="ECO:0000259" key="19">
    <source>
        <dbReference type="PROSITE" id="PS51195"/>
    </source>
</evidence>
<comment type="caution">
    <text evidence="20">The sequence shown here is derived from an EMBL/GenBank/DDBJ whole genome shotgun (WGS) entry which is preliminary data.</text>
</comment>
<dbReference type="SUPFAM" id="SSF50156">
    <property type="entry name" value="PDZ domain-like"/>
    <property type="match status" value="1"/>
</dbReference>
<dbReference type="Pfam" id="PF00270">
    <property type="entry name" value="DEAD"/>
    <property type="match status" value="1"/>
</dbReference>
<keyword evidence="4" id="KW-0547">Nucleotide-binding</keyword>
<protein>
    <recommendedName>
        <fullName evidence="12">C-terminal processing peptidase</fullName>
        <ecNumber evidence="12">3.4.21.102</ecNumber>
    </recommendedName>
</protein>
<dbReference type="EC" id="3.4.21.102" evidence="12"/>
<keyword evidence="21" id="KW-1185">Reference proteome</keyword>
<feature type="coiled-coil region" evidence="14">
    <location>
        <begin position="664"/>
        <end position="704"/>
    </location>
</feature>
<dbReference type="Pfam" id="PF03572">
    <property type="entry name" value="Peptidase_S41"/>
    <property type="match status" value="1"/>
</dbReference>
<name>A0A5B6UB01_9ROSI</name>
<comment type="catalytic activity">
    <reaction evidence="10">
        <text>The enzyme shows specific recognition of a C-terminal tripeptide, Xaa-Yaa-Zaa, in which Xaa is preferably Ala or Leu, Yaa is preferably Ala or Tyr, and Zaa is preferably Ala, but then cleaves at a variable distance from the C-terminus. A typical cleavage is -Ala-Ala-|-Arg-Ala-Ala-Lys-Glu-Asn-Tyr-Ala-Leu-Ala-Ala.</text>
        <dbReference type="EC" id="3.4.21.102"/>
    </reaction>
</comment>
<dbReference type="InterPro" id="IPR029045">
    <property type="entry name" value="ClpP/crotonase-like_dom_sf"/>
</dbReference>
<dbReference type="GO" id="GO:0006508">
    <property type="term" value="P:proteolysis"/>
    <property type="evidence" value="ECO:0007669"/>
    <property type="project" value="UniProtKB-KW"/>
</dbReference>
<dbReference type="CDD" id="cd06782">
    <property type="entry name" value="cpPDZ_CPP-like"/>
    <property type="match status" value="1"/>
</dbReference>
<dbReference type="CDD" id="cd07560">
    <property type="entry name" value="Peptidase_S41_CPP"/>
    <property type="match status" value="1"/>
</dbReference>
<feature type="compositionally biased region" description="Basic residues" evidence="15">
    <location>
        <begin position="790"/>
        <end position="811"/>
    </location>
</feature>
<dbReference type="GO" id="GO:0005524">
    <property type="term" value="F:ATP binding"/>
    <property type="evidence" value="ECO:0007669"/>
    <property type="project" value="UniProtKB-KW"/>
</dbReference>
<dbReference type="FunFam" id="3.90.226.10:FF:000043">
    <property type="entry name" value="carboxyl-terminal-processing peptidase 2, chloroplastic"/>
    <property type="match status" value="1"/>
</dbReference>
<feature type="compositionally biased region" description="Basic residues" evidence="15">
    <location>
        <begin position="20"/>
        <end position="31"/>
    </location>
</feature>
<comment type="function">
    <text evidence="11">Protease involved in the C-terminal processing of the chloroplastic D1 protein of photosystem II. This proteolytic processing is necessary to allow the light-driven assembly of the tetranuclear manganese cluster, which is responsible for photosynthetic water oxidation.</text>
</comment>
<feature type="compositionally biased region" description="Basic residues" evidence="15">
    <location>
        <begin position="133"/>
        <end position="147"/>
    </location>
</feature>
<dbReference type="NCBIfam" id="TIGR00225">
    <property type="entry name" value="prc"/>
    <property type="match status" value="1"/>
</dbReference>
<dbReference type="FunFam" id="3.30.750.44:FF:000002">
    <property type="entry name" value="carboxyl-terminal-processing peptidase 2, chloroplastic"/>
    <property type="match status" value="1"/>
</dbReference>
<keyword evidence="3" id="KW-0645">Protease</keyword>
<evidence type="ECO:0000313" key="20">
    <source>
        <dbReference type="EMBL" id="KAA3454488.1"/>
    </source>
</evidence>
<feature type="region of interest" description="Disordered" evidence="15">
    <location>
        <begin position="783"/>
        <end position="824"/>
    </location>
</feature>
<evidence type="ECO:0000256" key="11">
    <source>
        <dbReference type="ARBA" id="ARBA00060065"/>
    </source>
</evidence>
<feature type="region of interest" description="Disordered" evidence="15">
    <location>
        <begin position="1"/>
        <end position="62"/>
    </location>
</feature>
<dbReference type="SMART" id="SM00487">
    <property type="entry name" value="DEXDc"/>
    <property type="match status" value="1"/>
</dbReference>
<evidence type="ECO:0000256" key="9">
    <source>
        <dbReference type="ARBA" id="ARBA00023078"/>
    </source>
</evidence>
<dbReference type="InterPro" id="IPR036034">
    <property type="entry name" value="PDZ_sf"/>
</dbReference>
<dbReference type="SMART" id="SM00245">
    <property type="entry name" value="TSPc"/>
    <property type="match status" value="1"/>
</dbReference>
<dbReference type="PROSITE" id="PS51195">
    <property type="entry name" value="Q_MOTIF"/>
    <property type="match status" value="1"/>
</dbReference>
<evidence type="ECO:0000256" key="6">
    <source>
        <dbReference type="ARBA" id="ARBA00022806"/>
    </source>
</evidence>
<evidence type="ECO:0000256" key="12">
    <source>
        <dbReference type="ARBA" id="ARBA00066637"/>
    </source>
</evidence>
<dbReference type="SMART" id="SM00490">
    <property type="entry name" value="HELICc"/>
    <property type="match status" value="1"/>
</dbReference>
<evidence type="ECO:0000259" key="18">
    <source>
        <dbReference type="PROSITE" id="PS51194"/>
    </source>
</evidence>
<dbReference type="CDD" id="cd17946">
    <property type="entry name" value="DEADc_DDX24"/>
    <property type="match status" value="1"/>
</dbReference>
<evidence type="ECO:0000256" key="15">
    <source>
        <dbReference type="SAM" id="MobiDB-lite"/>
    </source>
</evidence>
<evidence type="ECO:0000256" key="14">
    <source>
        <dbReference type="SAM" id="Coils"/>
    </source>
</evidence>
<evidence type="ECO:0000256" key="8">
    <source>
        <dbReference type="ARBA" id="ARBA00022840"/>
    </source>
</evidence>
<comment type="similarity">
    <text evidence="2">Belongs to the peptidase S41A family.</text>
</comment>
<feature type="short sequence motif" description="Q motif" evidence="13">
    <location>
        <begin position="182"/>
        <end position="210"/>
    </location>
</feature>
<dbReference type="SUPFAM" id="SSF52096">
    <property type="entry name" value="ClpP/crotonase"/>
    <property type="match status" value="1"/>
</dbReference>
<dbReference type="PROSITE" id="PS00039">
    <property type="entry name" value="DEAD_ATP_HELICASE"/>
    <property type="match status" value="1"/>
</dbReference>
<dbReference type="Proteomes" id="UP000325315">
    <property type="component" value="Unassembled WGS sequence"/>
</dbReference>
<evidence type="ECO:0000259" key="16">
    <source>
        <dbReference type="PROSITE" id="PS50106"/>
    </source>
</evidence>
<dbReference type="GO" id="GO:0004252">
    <property type="term" value="F:serine-type endopeptidase activity"/>
    <property type="evidence" value="ECO:0007669"/>
    <property type="project" value="UniProtKB-EC"/>
</dbReference>
<feature type="region of interest" description="Disordered" evidence="15">
    <location>
        <begin position="81"/>
        <end position="160"/>
    </location>
</feature>
<reference evidence="21" key="1">
    <citation type="journal article" date="2019" name="Plant Biotechnol. J.">
        <title>Genome sequencing of the Australian wild diploid species Gossypium australe highlights disease resistance and delayed gland morphogenesis.</title>
        <authorList>
            <person name="Cai Y."/>
            <person name="Cai X."/>
            <person name="Wang Q."/>
            <person name="Wang P."/>
            <person name="Zhang Y."/>
            <person name="Cai C."/>
            <person name="Xu Y."/>
            <person name="Wang K."/>
            <person name="Zhou Z."/>
            <person name="Wang C."/>
            <person name="Geng S."/>
            <person name="Li B."/>
            <person name="Dong Q."/>
            <person name="Hou Y."/>
            <person name="Wang H."/>
            <person name="Ai P."/>
            <person name="Liu Z."/>
            <person name="Yi F."/>
            <person name="Sun M."/>
            <person name="An G."/>
            <person name="Cheng J."/>
            <person name="Zhang Y."/>
            <person name="Shi Q."/>
            <person name="Xie Y."/>
            <person name="Shi X."/>
            <person name="Chang Y."/>
            <person name="Huang F."/>
            <person name="Chen Y."/>
            <person name="Hong S."/>
            <person name="Mi L."/>
            <person name="Sun Q."/>
            <person name="Zhang L."/>
            <person name="Zhou B."/>
            <person name="Peng R."/>
            <person name="Zhang X."/>
            <person name="Liu F."/>
        </authorList>
    </citation>
    <scope>NUCLEOTIDE SEQUENCE [LARGE SCALE GENOMIC DNA]</scope>
    <source>
        <strain evidence="21">cv. PA1801</strain>
    </source>
</reference>
<comment type="subcellular location">
    <subcellularLocation>
        <location evidence="1">Plastid</location>
        <location evidence="1">Chloroplast thylakoid lumen</location>
    </subcellularLocation>
</comment>
<dbReference type="InterPro" id="IPR041489">
    <property type="entry name" value="PDZ_6"/>
</dbReference>
<dbReference type="SUPFAM" id="SSF52540">
    <property type="entry name" value="P-loop containing nucleoside triphosphate hydrolases"/>
    <property type="match status" value="2"/>
</dbReference>
<feature type="domain" description="Helicase C-terminal" evidence="18">
    <location>
        <begin position="467"/>
        <end position="628"/>
    </location>
</feature>